<organism evidence="14 15">
    <name type="scientific">Zoarces viviparus</name>
    <name type="common">Viviparous eelpout</name>
    <name type="synonym">Blennius viviparus</name>
    <dbReference type="NCBI Taxonomy" id="48416"/>
    <lineage>
        <taxon>Eukaryota</taxon>
        <taxon>Metazoa</taxon>
        <taxon>Chordata</taxon>
        <taxon>Craniata</taxon>
        <taxon>Vertebrata</taxon>
        <taxon>Euteleostomi</taxon>
        <taxon>Actinopterygii</taxon>
        <taxon>Neopterygii</taxon>
        <taxon>Teleostei</taxon>
        <taxon>Neoteleostei</taxon>
        <taxon>Acanthomorphata</taxon>
        <taxon>Eupercaria</taxon>
        <taxon>Perciformes</taxon>
        <taxon>Cottioidei</taxon>
        <taxon>Zoarcales</taxon>
        <taxon>Zoarcidae</taxon>
        <taxon>Zoarcinae</taxon>
        <taxon>Zoarces</taxon>
    </lineage>
</organism>
<keyword evidence="6" id="KW-0812">Transmembrane</keyword>
<evidence type="ECO:0000256" key="1">
    <source>
        <dbReference type="ARBA" id="ARBA00004323"/>
    </source>
</evidence>
<keyword evidence="12" id="KW-0325">Glycoprotein</keyword>
<dbReference type="GO" id="GO:0006629">
    <property type="term" value="P:lipid metabolic process"/>
    <property type="evidence" value="ECO:0007669"/>
    <property type="project" value="UniProtKB-KW"/>
</dbReference>
<keyword evidence="15" id="KW-1185">Reference proteome</keyword>
<comment type="caution">
    <text evidence="14">The sequence shown here is derived from an EMBL/GenBank/DDBJ whole genome shotgun (WGS) entry which is preliminary data.</text>
</comment>
<evidence type="ECO:0000313" key="15">
    <source>
        <dbReference type="Proteomes" id="UP001488805"/>
    </source>
</evidence>
<evidence type="ECO:0000256" key="9">
    <source>
        <dbReference type="ARBA" id="ARBA00023034"/>
    </source>
</evidence>
<dbReference type="FunFam" id="3.90.550.50:FF:000001">
    <property type="entry name" value="Hexosyltransferase"/>
    <property type="match status" value="1"/>
</dbReference>
<dbReference type="EMBL" id="JBCEZU010000221">
    <property type="protein sequence ID" value="KAK9523112.1"/>
    <property type="molecule type" value="Genomic_DNA"/>
</dbReference>
<evidence type="ECO:0000256" key="5">
    <source>
        <dbReference type="ARBA" id="ARBA00022679"/>
    </source>
</evidence>
<keyword evidence="8" id="KW-1133">Transmembrane helix</keyword>
<evidence type="ECO:0000256" key="10">
    <source>
        <dbReference type="ARBA" id="ARBA00023098"/>
    </source>
</evidence>
<dbReference type="GO" id="GO:0000139">
    <property type="term" value="C:Golgi membrane"/>
    <property type="evidence" value="ECO:0007669"/>
    <property type="project" value="UniProtKB-SubCell"/>
</dbReference>
<dbReference type="Pfam" id="PF01762">
    <property type="entry name" value="Galactosyl_T"/>
    <property type="match status" value="1"/>
</dbReference>
<dbReference type="AlphaFoldDB" id="A0AAW1EL76"/>
<evidence type="ECO:0000256" key="11">
    <source>
        <dbReference type="ARBA" id="ARBA00023136"/>
    </source>
</evidence>
<keyword evidence="9 13" id="KW-0333">Golgi apparatus</keyword>
<keyword evidence="7" id="KW-0735">Signal-anchor</keyword>
<evidence type="ECO:0000256" key="13">
    <source>
        <dbReference type="RuleBase" id="RU363063"/>
    </source>
</evidence>
<comment type="pathway">
    <text evidence="2">Protein modification; protein glycosylation.</text>
</comment>
<evidence type="ECO:0000313" key="14">
    <source>
        <dbReference type="EMBL" id="KAK9523112.1"/>
    </source>
</evidence>
<evidence type="ECO:0000256" key="3">
    <source>
        <dbReference type="ARBA" id="ARBA00008661"/>
    </source>
</evidence>
<keyword evidence="4 13" id="KW-0328">Glycosyltransferase</keyword>
<dbReference type="GO" id="GO:0008499">
    <property type="term" value="F:N-acetyl-beta-D-glucosaminide beta-(1,3)-galactosyltransferase activity"/>
    <property type="evidence" value="ECO:0007669"/>
    <property type="project" value="TreeGrafter"/>
</dbReference>
<dbReference type="EC" id="2.4.1.-" evidence="13"/>
<name>A0AAW1EL76_ZOAVI</name>
<keyword evidence="11" id="KW-0472">Membrane</keyword>
<comment type="similarity">
    <text evidence="3 13">Belongs to the glycosyltransferase 31 family.</text>
</comment>
<dbReference type="Gene3D" id="3.90.550.50">
    <property type="match status" value="1"/>
</dbReference>
<dbReference type="Proteomes" id="UP001488805">
    <property type="component" value="Unassembled WGS sequence"/>
</dbReference>
<sequence length="323" mass="36592">MRRTYLWRLLKLLTVTAGLVLSAHILLSRVTLSKHPRKPSPLPAEEYRLISPETYEYVLNQPAVCGDRTRAPFLVFMVPVAPLEAAAREAVRKTWGAPGRDTLTLFYVGLPEGGRGSSAQLELEEESRTHADIIQVNFQDSYQNLTIKTMMMMSWLATHCPNASYAMKVDADVFVNVFYLLRRLRRSPARGFITGSVISDGRPRRDSSSKWHLSEELYPEDSFPPYVSGAGYVFSADLAPRISWASRFTRWIPLEDVYVGLCLRVLAVRPVYSLSLPTFGNLFEVRQLEYDRCAFAQLVLANGFTSSQLLHMWQDFSKGHSSC</sequence>
<comment type="subcellular location">
    <subcellularLocation>
        <location evidence="1 13">Golgi apparatus membrane</location>
        <topology evidence="1 13">Single-pass type II membrane protein</topology>
    </subcellularLocation>
</comment>
<dbReference type="PANTHER" id="PTHR11214:SF361">
    <property type="entry name" value="HEXOSYLTRANSFERASE"/>
    <property type="match status" value="1"/>
</dbReference>
<evidence type="ECO:0000256" key="6">
    <source>
        <dbReference type="ARBA" id="ARBA00022692"/>
    </source>
</evidence>
<proteinExistence type="inferred from homology"/>
<evidence type="ECO:0000256" key="2">
    <source>
        <dbReference type="ARBA" id="ARBA00004922"/>
    </source>
</evidence>
<accession>A0AAW1EL76</accession>
<protein>
    <recommendedName>
        <fullName evidence="13">Hexosyltransferase</fullName>
        <ecNumber evidence="13">2.4.1.-</ecNumber>
    </recommendedName>
</protein>
<reference evidence="14 15" key="1">
    <citation type="journal article" date="2024" name="Genome Biol. Evol.">
        <title>Chromosome-level genome assembly of the viviparous eelpout Zoarces viviparus.</title>
        <authorList>
            <person name="Fuhrmann N."/>
            <person name="Brasseur M.V."/>
            <person name="Bakowski C.E."/>
            <person name="Podsiadlowski L."/>
            <person name="Prost S."/>
            <person name="Krehenwinkel H."/>
            <person name="Mayer C."/>
        </authorList>
    </citation>
    <scope>NUCLEOTIDE SEQUENCE [LARGE SCALE GENOMIC DNA]</scope>
    <source>
        <strain evidence="14">NO-MEL_2022_Ind0_liver</strain>
    </source>
</reference>
<keyword evidence="5" id="KW-0808">Transferase</keyword>
<dbReference type="InterPro" id="IPR002659">
    <property type="entry name" value="Glyco_trans_31"/>
</dbReference>
<evidence type="ECO:0000256" key="12">
    <source>
        <dbReference type="ARBA" id="ARBA00023180"/>
    </source>
</evidence>
<keyword evidence="10" id="KW-0443">Lipid metabolism</keyword>
<evidence type="ECO:0000256" key="4">
    <source>
        <dbReference type="ARBA" id="ARBA00022676"/>
    </source>
</evidence>
<dbReference type="GO" id="GO:0006493">
    <property type="term" value="P:protein O-linked glycosylation"/>
    <property type="evidence" value="ECO:0007669"/>
    <property type="project" value="TreeGrafter"/>
</dbReference>
<evidence type="ECO:0000256" key="7">
    <source>
        <dbReference type="ARBA" id="ARBA00022968"/>
    </source>
</evidence>
<dbReference type="PANTHER" id="PTHR11214">
    <property type="entry name" value="BETA-1,3-N-ACETYLGLUCOSAMINYLTRANSFERASE"/>
    <property type="match status" value="1"/>
</dbReference>
<evidence type="ECO:0000256" key="8">
    <source>
        <dbReference type="ARBA" id="ARBA00022989"/>
    </source>
</evidence>
<gene>
    <name evidence="14" type="ORF">VZT92_019533</name>
</gene>